<organism evidence="1 2">
    <name type="scientific">Kineothrix sedimenti</name>
    <dbReference type="NCBI Taxonomy" id="3123317"/>
    <lineage>
        <taxon>Bacteria</taxon>
        <taxon>Bacillati</taxon>
        <taxon>Bacillota</taxon>
        <taxon>Clostridia</taxon>
        <taxon>Lachnospirales</taxon>
        <taxon>Lachnospiraceae</taxon>
        <taxon>Kineothrix</taxon>
    </lineage>
</organism>
<gene>
    <name evidence="1" type="ORF">V6984_13950</name>
</gene>
<proteinExistence type="predicted"/>
<dbReference type="Proteomes" id="UP001451571">
    <property type="component" value="Chromosome"/>
</dbReference>
<evidence type="ECO:0000313" key="2">
    <source>
        <dbReference type="Proteomes" id="UP001451571"/>
    </source>
</evidence>
<accession>A0ABZ3ES20</accession>
<dbReference type="EMBL" id="CP146256">
    <property type="protein sequence ID" value="XAH72610.1"/>
    <property type="molecule type" value="Genomic_DNA"/>
</dbReference>
<keyword evidence="2" id="KW-1185">Reference proteome</keyword>
<dbReference type="RefSeq" id="WP_342756224.1">
    <property type="nucleotide sequence ID" value="NZ_CP146256.1"/>
</dbReference>
<evidence type="ECO:0000313" key="1">
    <source>
        <dbReference type="EMBL" id="XAH72610.1"/>
    </source>
</evidence>
<name>A0ABZ3ES20_9FIRM</name>
<sequence length="71" mass="7985">MKERNYWQQFFNTGKIEDYLSFKNAQEETTASGSSEGYVPDGSATIGDNPYAGICETNRNGFEDSAYRGIR</sequence>
<reference evidence="1 2" key="1">
    <citation type="submission" date="2024-02" db="EMBL/GenBank/DDBJ databases">
        <title>Bacterial strain from lacustrine sediment.</title>
        <authorList>
            <person name="Petit C."/>
            <person name="Fadhlaoui K."/>
        </authorList>
    </citation>
    <scope>NUCLEOTIDE SEQUENCE [LARGE SCALE GENOMIC DNA]</scope>
    <source>
        <strain evidence="1 2">IPX-CK</strain>
    </source>
</reference>
<protein>
    <submittedName>
        <fullName evidence="1">Uncharacterized protein</fullName>
    </submittedName>
</protein>